<feature type="transmembrane region" description="Helical" evidence="1">
    <location>
        <begin position="62"/>
        <end position="79"/>
    </location>
</feature>
<sequence length="125" mass="13956">MFDQYDSPLLLPPSDGYYEPETAPEPDRIDYALEGISRFMGLFALGITVTLIARWVTALLPFYWIGAIACILSLVLPAYLSRSARLLAIAIALVVALFTGWFDQLAYTSQAVQQQVQQQVQEVLK</sequence>
<accession>A0A6J4PHL5</accession>
<protein>
    <submittedName>
        <fullName evidence="2">Uncharacterized protein</fullName>
    </submittedName>
</protein>
<keyword evidence="1" id="KW-0472">Membrane</keyword>
<feature type="transmembrane region" description="Helical" evidence="1">
    <location>
        <begin position="86"/>
        <end position="102"/>
    </location>
</feature>
<name>A0A6J4PHL5_9CYAN</name>
<keyword evidence="1" id="KW-0812">Transmembrane</keyword>
<evidence type="ECO:0000313" key="2">
    <source>
        <dbReference type="EMBL" id="CAA9416502.1"/>
    </source>
</evidence>
<organism evidence="2">
    <name type="scientific">uncultured Leptolyngbya sp</name>
    <dbReference type="NCBI Taxonomy" id="332963"/>
    <lineage>
        <taxon>Bacteria</taxon>
        <taxon>Bacillati</taxon>
        <taxon>Cyanobacteriota</taxon>
        <taxon>Cyanophyceae</taxon>
        <taxon>Leptolyngbyales</taxon>
        <taxon>Leptolyngbyaceae</taxon>
        <taxon>Leptolyngbya group</taxon>
        <taxon>Leptolyngbya</taxon>
        <taxon>environmental samples</taxon>
    </lineage>
</organism>
<gene>
    <name evidence="2" type="ORF">AVDCRST_MAG94-6719</name>
</gene>
<evidence type="ECO:0000256" key="1">
    <source>
        <dbReference type="SAM" id="Phobius"/>
    </source>
</evidence>
<reference evidence="2" key="1">
    <citation type="submission" date="2020-02" db="EMBL/GenBank/DDBJ databases">
        <authorList>
            <person name="Meier V. D."/>
        </authorList>
    </citation>
    <scope>NUCLEOTIDE SEQUENCE</scope>
    <source>
        <strain evidence="2">AVDCRST_MAG94</strain>
    </source>
</reference>
<keyword evidence="1" id="KW-1133">Transmembrane helix</keyword>
<feature type="transmembrane region" description="Helical" evidence="1">
    <location>
        <begin position="36"/>
        <end position="56"/>
    </location>
</feature>
<proteinExistence type="predicted"/>
<dbReference type="EMBL" id="CADCTY010002310">
    <property type="protein sequence ID" value="CAA9416502.1"/>
    <property type="molecule type" value="Genomic_DNA"/>
</dbReference>
<dbReference type="AlphaFoldDB" id="A0A6J4PHL5"/>